<evidence type="ECO:0000313" key="3">
    <source>
        <dbReference type="Proteomes" id="UP001603857"/>
    </source>
</evidence>
<name>A0ABD1MHD2_9FABA</name>
<protein>
    <submittedName>
        <fullName evidence="2">Uncharacterized protein</fullName>
    </submittedName>
</protein>
<evidence type="ECO:0000256" key="1">
    <source>
        <dbReference type="SAM" id="Phobius"/>
    </source>
</evidence>
<keyword evidence="1" id="KW-1133">Transmembrane helix</keyword>
<evidence type="ECO:0000313" key="2">
    <source>
        <dbReference type="EMBL" id="KAL2335198.1"/>
    </source>
</evidence>
<keyword evidence="3" id="KW-1185">Reference proteome</keyword>
<reference evidence="2 3" key="1">
    <citation type="submission" date="2024-08" db="EMBL/GenBank/DDBJ databases">
        <title>Insights into the chromosomal genome structure of Flemingia macrophylla.</title>
        <authorList>
            <person name="Ding Y."/>
            <person name="Zhao Y."/>
            <person name="Bi W."/>
            <person name="Wu M."/>
            <person name="Zhao G."/>
            <person name="Gong Y."/>
            <person name="Li W."/>
            <person name="Zhang P."/>
        </authorList>
    </citation>
    <scope>NUCLEOTIDE SEQUENCE [LARGE SCALE GENOMIC DNA]</scope>
    <source>
        <strain evidence="2">DYQJB</strain>
        <tissue evidence="2">Leaf</tissue>
    </source>
</reference>
<sequence>MIIRNIQELKAAGIRVKIRSNSQRISDVHFSSGWFWAELRLPEIIWFMHPDDVKDLRSVGILQNALGSDEEVAKLFNTIRTKDMVPDTEIYSHVRLQIEKHYRKTWRMWIARGYHTYFSSPGTIIAFYAAVAAIVRTFIQTWLVSLSEVHSSTTLIHKSFKLKANNAHELNKYIDFSVVKRA</sequence>
<keyword evidence="1" id="KW-0472">Membrane</keyword>
<dbReference type="PANTHER" id="PTHR31170:SF18">
    <property type="entry name" value="(WILD MALAYSIAN BANANA) HYPOTHETICAL PROTEIN"/>
    <property type="match status" value="1"/>
</dbReference>
<dbReference type="PANTHER" id="PTHR31170">
    <property type="entry name" value="BNAC04G53230D PROTEIN"/>
    <property type="match status" value="1"/>
</dbReference>
<gene>
    <name evidence="2" type="ORF">Fmac_016411</name>
</gene>
<proteinExistence type="predicted"/>
<comment type="caution">
    <text evidence="2">The sequence shown here is derived from an EMBL/GenBank/DDBJ whole genome shotgun (WGS) entry which is preliminary data.</text>
</comment>
<organism evidence="2 3">
    <name type="scientific">Flemingia macrophylla</name>
    <dbReference type="NCBI Taxonomy" id="520843"/>
    <lineage>
        <taxon>Eukaryota</taxon>
        <taxon>Viridiplantae</taxon>
        <taxon>Streptophyta</taxon>
        <taxon>Embryophyta</taxon>
        <taxon>Tracheophyta</taxon>
        <taxon>Spermatophyta</taxon>
        <taxon>Magnoliopsida</taxon>
        <taxon>eudicotyledons</taxon>
        <taxon>Gunneridae</taxon>
        <taxon>Pentapetalae</taxon>
        <taxon>rosids</taxon>
        <taxon>fabids</taxon>
        <taxon>Fabales</taxon>
        <taxon>Fabaceae</taxon>
        <taxon>Papilionoideae</taxon>
        <taxon>50 kb inversion clade</taxon>
        <taxon>NPAAA clade</taxon>
        <taxon>indigoferoid/millettioid clade</taxon>
        <taxon>Phaseoleae</taxon>
        <taxon>Flemingia</taxon>
    </lineage>
</organism>
<dbReference type="InterPro" id="IPR004158">
    <property type="entry name" value="DUF247_pln"/>
</dbReference>
<dbReference type="AlphaFoldDB" id="A0ABD1MHD2"/>
<feature type="transmembrane region" description="Helical" evidence="1">
    <location>
        <begin position="117"/>
        <end position="139"/>
    </location>
</feature>
<keyword evidence="1" id="KW-0812">Transmembrane</keyword>
<dbReference type="Proteomes" id="UP001603857">
    <property type="component" value="Unassembled WGS sequence"/>
</dbReference>
<dbReference type="EMBL" id="JBGMDY010000005">
    <property type="protein sequence ID" value="KAL2335198.1"/>
    <property type="molecule type" value="Genomic_DNA"/>
</dbReference>
<accession>A0ABD1MHD2</accession>
<dbReference type="Pfam" id="PF03140">
    <property type="entry name" value="DUF247"/>
    <property type="match status" value="1"/>
</dbReference>